<feature type="chain" id="PRO_5011957089" evidence="3">
    <location>
        <begin position="28"/>
        <end position="637"/>
    </location>
</feature>
<dbReference type="Pfam" id="PF09972">
    <property type="entry name" value="DUF2207"/>
    <property type="match status" value="1"/>
</dbReference>
<keyword evidence="2" id="KW-1133">Transmembrane helix</keyword>
<evidence type="ECO:0000313" key="6">
    <source>
        <dbReference type="EMBL" id="SHE96053.1"/>
    </source>
</evidence>
<sequence>MIRRFLQTAWALLVPALLWVAPAPASAAETEKILHFHSTILIEADAGLLVTETLTVQALGRTIKRGIVRDFPTTYKDRYGNTVRVGFEVVEVRRDGRPEPYHMRPASNGVRIYIGRKDVFLKPGVYRYEITYRTTRQLGFFPEYDELYWNVTGTDWTFPMERVTARIRLPEGASLVQYAAYTGPAGARGKDFRFSSEGDGWVTFETSRPLKPREGLTVAVAWPKGFVAEPGALDRAGYLLEDNPGLGVGLLGLLCIVAYYLVVWARVGRDPKPGTIIPLFHPPQDLSPAAARYVRRMGFDQKALAATLVNMAVKGYLTIEEEDKGYTLRRTNQGEEGLSPEERPVAEELFTRSKAASVHFGRRYTPRLRQAMEALHKELSQRYRKVAFYTNSKYMAPALLMTLATLAAMVLGSRDRSTAAFMTLWLSIWTVACLLLVRRAITAWKSAPSKAAALTATFMATAFCGFEVVGLTLFAGAVSWGGALLLVCLAITHPVFYFLLKAPTSFGRKLLDQIEGFRRYLSVAEEERLNILHPPDRTPEHFEKNLPYAMALDVEQEWCERFAGILEADGAPDRRYRPAWYRGTHWSSLGTRSFAESLGSSFAGAVASASSPPGSSSGSGGGGSSGGGGGGGGGSGW</sequence>
<feature type="domain" description="Predicted membrane protein YciQ-like C-terminal" evidence="5">
    <location>
        <begin position="457"/>
        <end position="562"/>
    </location>
</feature>
<keyword evidence="2" id="KW-0812">Transmembrane</keyword>
<feature type="region of interest" description="Disordered" evidence="1">
    <location>
        <begin position="605"/>
        <end position="637"/>
    </location>
</feature>
<dbReference type="Pfam" id="PF20990">
    <property type="entry name" value="DUF2207_C"/>
    <property type="match status" value="2"/>
</dbReference>
<keyword evidence="2" id="KW-0472">Membrane</keyword>
<dbReference type="InterPro" id="IPR048389">
    <property type="entry name" value="YciQ-like_C"/>
</dbReference>
<evidence type="ECO:0000256" key="3">
    <source>
        <dbReference type="SAM" id="SignalP"/>
    </source>
</evidence>
<dbReference type="InterPro" id="IPR018702">
    <property type="entry name" value="DUF2207"/>
</dbReference>
<feature type="transmembrane region" description="Helical" evidence="2">
    <location>
        <begin position="419"/>
        <end position="441"/>
    </location>
</feature>
<evidence type="ECO:0000259" key="5">
    <source>
        <dbReference type="Pfam" id="PF20990"/>
    </source>
</evidence>
<dbReference type="Proteomes" id="UP000184076">
    <property type="component" value="Unassembled WGS sequence"/>
</dbReference>
<feature type="domain" description="DUF2207" evidence="4">
    <location>
        <begin position="33"/>
        <end position="222"/>
    </location>
</feature>
<keyword evidence="3" id="KW-0732">Signal</keyword>
<dbReference type="RefSeq" id="WP_073037731.1">
    <property type="nucleotide sequence ID" value="NZ_FQVB01000009.1"/>
</dbReference>
<evidence type="ECO:0000256" key="1">
    <source>
        <dbReference type="SAM" id="MobiDB-lite"/>
    </source>
</evidence>
<proteinExistence type="predicted"/>
<feature type="signal peptide" evidence="3">
    <location>
        <begin position="1"/>
        <end position="27"/>
    </location>
</feature>
<protein>
    <submittedName>
        <fullName evidence="6">Predicted membrane protein</fullName>
    </submittedName>
</protein>
<organism evidence="6 7">
    <name type="scientific">Desulfacinum infernum DSM 9756</name>
    <dbReference type="NCBI Taxonomy" id="1121391"/>
    <lineage>
        <taxon>Bacteria</taxon>
        <taxon>Pseudomonadati</taxon>
        <taxon>Thermodesulfobacteriota</taxon>
        <taxon>Syntrophobacteria</taxon>
        <taxon>Syntrophobacterales</taxon>
        <taxon>Syntrophobacteraceae</taxon>
        <taxon>Desulfacinum</taxon>
    </lineage>
</organism>
<dbReference type="STRING" id="1121391.SAMN02745206_01093"/>
<evidence type="ECO:0000256" key="2">
    <source>
        <dbReference type="SAM" id="Phobius"/>
    </source>
</evidence>
<name>A0A1M4XRZ6_9BACT</name>
<feature type="transmembrane region" description="Helical" evidence="2">
    <location>
        <begin position="245"/>
        <end position="265"/>
    </location>
</feature>
<feature type="compositionally biased region" description="Low complexity" evidence="1">
    <location>
        <begin position="605"/>
        <end position="616"/>
    </location>
</feature>
<accession>A0A1M4XRZ6</accession>
<keyword evidence="7" id="KW-1185">Reference proteome</keyword>
<evidence type="ECO:0000259" key="4">
    <source>
        <dbReference type="Pfam" id="PF09972"/>
    </source>
</evidence>
<dbReference type="EMBL" id="FQVB01000009">
    <property type="protein sequence ID" value="SHE96053.1"/>
    <property type="molecule type" value="Genomic_DNA"/>
</dbReference>
<evidence type="ECO:0000313" key="7">
    <source>
        <dbReference type="Proteomes" id="UP000184076"/>
    </source>
</evidence>
<feature type="transmembrane region" description="Helical" evidence="2">
    <location>
        <begin position="394"/>
        <end position="413"/>
    </location>
</feature>
<gene>
    <name evidence="6" type="ORF">SAMN02745206_01093</name>
</gene>
<feature type="domain" description="Predicted membrane protein YciQ-like C-terminal" evidence="5">
    <location>
        <begin position="280"/>
        <end position="447"/>
    </location>
</feature>
<feature type="compositionally biased region" description="Gly residues" evidence="1">
    <location>
        <begin position="617"/>
        <end position="637"/>
    </location>
</feature>
<feature type="transmembrane region" description="Helical" evidence="2">
    <location>
        <begin position="480"/>
        <end position="500"/>
    </location>
</feature>
<reference evidence="7" key="1">
    <citation type="submission" date="2016-11" db="EMBL/GenBank/DDBJ databases">
        <authorList>
            <person name="Varghese N."/>
            <person name="Submissions S."/>
        </authorList>
    </citation>
    <scope>NUCLEOTIDE SEQUENCE [LARGE SCALE GENOMIC DNA]</scope>
    <source>
        <strain evidence="7">DSM 9756</strain>
    </source>
</reference>
<dbReference type="AlphaFoldDB" id="A0A1M4XRZ6"/>
<dbReference type="OrthoDB" id="9767603at2"/>
<feature type="transmembrane region" description="Helical" evidence="2">
    <location>
        <begin position="453"/>
        <end position="474"/>
    </location>
</feature>